<reference evidence="3" key="1">
    <citation type="journal article" date="2021" name="Open Biol.">
        <title>Shared evolutionary footprints suggest mitochondrial oxidative damage underlies multiple complex I losses in fungi.</title>
        <authorList>
            <person name="Schikora-Tamarit M.A."/>
            <person name="Marcet-Houben M."/>
            <person name="Nosek J."/>
            <person name="Gabaldon T."/>
        </authorList>
    </citation>
    <scope>NUCLEOTIDE SEQUENCE</scope>
    <source>
        <strain evidence="3">CBS2887</strain>
    </source>
</reference>
<evidence type="ECO:0000256" key="2">
    <source>
        <dbReference type="SAM" id="Phobius"/>
    </source>
</evidence>
<evidence type="ECO:0000256" key="1">
    <source>
        <dbReference type="SAM" id="MobiDB-lite"/>
    </source>
</evidence>
<dbReference type="AlphaFoldDB" id="A0A9P8QD06"/>
<evidence type="ECO:0000313" key="3">
    <source>
        <dbReference type="EMBL" id="KAH3687435.1"/>
    </source>
</evidence>
<feature type="compositionally biased region" description="Basic and acidic residues" evidence="1">
    <location>
        <begin position="157"/>
        <end position="179"/>
    </location>
</feature>
<feature type="transmembrane region" description="Helical" evidence="2">
    <location>
        <begin position="69"/>
        <end position="89"/>
    </location>
</feature>
<feature type="transmembrane region" description="Helical" evidence="2">
    <location>
        <begin position="46"/>
        <end position="63"/>
    </location>
</feature>
<organism evidence="3 4">
    <name type="scientific">Wickerhamomyces pijperi</name>
    <name type="common">Yeast</name>
    <name type="synonym">Pichia pijperi</name>
    <dbReference type="NCBI Taxonomy" id="599730"/>
    <lineage>
        <taxon>Eukaryota</taxon>
        <taxon>Fungi</taxon>
        <taxon>Dikarya</taxon>
        <taxon>Ascomycota</taxon>
        <taxon>Saccharomycotina</taxon>
        <taxon>Saccharomycetes</taxon>
        <taxon>Phaffomycetales</taxon>
        <taxon>Wickerhamomycetaceae</taxon>
        <taxon>Wickerhamomyces</taxon>
    </lineage>
</organism>
<keyword evidence="2" id="KW-0812">Transmembrane</keyword>
<keyword evidence="2" id="KW-1133">Transmembrane helix</keyword>
<accession>A0A9P8QD06</accession>
<name>A0A9P8QD06_WICPI</name>
<keyword evidence="2" id="KW-0472">Membrane</keyword>
<keyword evidence="4" id="KW-1185">Reference proteome</keyword>
<protein>
    <submittedName>
        <fullName evidence="3">Uncharacterized protein</fullName>
    </submittedName>
</protein>
<reference evidence="3" key="2">
    <citation type="submission" date="2021-01" db="EMBL/GenBank/DDBJ databases">
        <authorList>
            <person name="Schikora-Tamarit M.A."/>
        </authorList>
    </citation>
    <scope>NUCLEOTIDE SEQUENCE</scope>
    <source>
        <strain evidence="3">CBS2887</strain>
    </source>
</reference>
<dbReference type="Proteomes" id="UP000774326">
    <property type="component" value="Unassembled WGS sequence"/>
</dbReference>
<evidence type="ECO:0000313" key="4">
    <source>
        <dbReference type="Proteomes" id="UP000774326"/>
    </source>
</evidence>
<feature type="compositionally biased region" description="Low complexity" evidence="1">
    <location>
        <begin position="127"/>
        <end position="139"/>
    </location>
</feature>
<feature type="transmembrane region" description="Helical" evidence="2">
    <location>
        <begin position="14"/>
        <end position="39"/>
    </location>
</feature>
<gene>
    <name evidence="3" type="ORF">WICPIJ_001586</name>
</gene>
<feature type="region of interest" description="Disordered" evidence="1">
    <location>
        <begin position="127"/>
        <end position="183"/>
    </location>
</feature>
<proteinExistence type="predicted"/>
<dbReference type="EMBL" id="JAEUBG010000840">
    <property type="protein sequence ID" value="KAH3687435.1"/>
    <property type="molecule type" value="Genomic_DNA"/>
</dbReference>
<comment type="caution">
    <text evidence="3">The sequence shown here is derived from an EMBL/GenBank/DDBJ whole genome shotgun (WGS) entry which is preliminary data.</text>
</comment>
<sequence length="229" mass="24892">MLNNWQSMFVDKDYIRILLSFASGGFGGSWNGTLVLFVTGRVGVEGFLLLFSFSSVSLLNGRFVSFPGFVVLSSTVTVVLVGVDATVVGGQKEQNKRNSNRGPGNTVHVLTQLGVQPGIREGVLGLSRSSSEEGNSSQSEQERTSDEEGVDSSSSGRTERNHQEEQRTSCETQSDKEQTETNTGQVVVSVSVVDEILRNVLGGAKVIDWRNRIARLQVDMLGRTIDRFG</sequence>